<reference evidence="3" key="1">
    <citation type="submission" date="2016-10" db="EMBL/GenBank/DDBJ databases">
        <authorList>
            <person name="Varghese N."/>
            <person name="Submissions S."/>
        </authorList>
    </citation>
    <scope>NUCLEOTIDE SEQUENCE [LARGE SCALE GENOMIC DNA]</scope>
    <source>
        <strain evidence="3">DSM 43163</strain>
    </source>
</reference>
<dbReference type="Gene3D" id="3.40.50.150">
    <property type="entry name" value="Vaccinia Virus protein VP39"/>
    <property type="match status" value="1"/>
</dbReference>
<dbReference type="GO" id="GO:0032259">
    <property type="term" value="P:methylation"/>
    <property type="evidence" value="ECO:0007669"/>
    <property type="project" value="UniProtKB-KW"/>
</dbReference>
<dbReference type="CDD" id="cd02440">
    <property type="entry name" value="AdoMet_MTases"/>
    <property type="match status" value="1"/>
</dbReference>
<dbReference type="SUPFAM" id="SSF53335">
    <property type="entry name" value="S-adenosyl-L-methionine-dependent methyltransferases"/>
    <property type="match status" value="1"/>
</dbReference>
<dbReference type="InterPro" id="IPR013216">
    <property type="entry name" value="Methyltransf_11"/>
</dbReference>
<dbReference type="Proteomes" id="UP000236723">
    <property type="component" value="Unassembled WGS sequence"/>
</dbReference>
<organism evidence="2 3">
    <name type="scientific">Thermomonospora echinospora</name>
    <dbReference type="NCBI Taxonomy" id="1992"/>
    <lineage>
        <taxon>Bacteria</taxon>
        <taxon>Bacillati</taxon>
        <taxon>Actinomycetota</taxon>
        <taxon>Actinomycetes</taxon>
        <taxon>Streptosporangiales</taxon>
        <taxon>Thermomonosporaceae</taxon>
        <taxon>Thermomonospora</taxon>
    </lineage>
</organism>
<proteinExistence type="predicted"/>
<keyword evidence="3" id="KW-1185">Reference proteome</keyword>
<dbReference type="RefSeq" id="WP_103940275.1">
    <property type="nucleotide sequence ID" value="NZ_FNVO01000011.1"/>
</dbReference>
<keyword evidence="2" id="KW-0489">Methyltransferase</keyword>
<dbReference type="Pfam" id="PF08241">
    <property type="entry name" value="Methyltransf_11"/>
    <property type="match status" value="1"/>
</dbReference>
<dbReference type="EMBL" id="FNVO01000011">
    <property type="protein sequence ID" value="SEG76681.1"/>
    <property type="molecule type" value="Genomic_DNA"/>
</dbReference>
<gene>
    <name evidence="2" type="ORF">SAMN04489712_111193</name>
</gene>
<dbReference type="GO" id="GO:0008757">
    <property type="term" value="F:S-adenosylmethionine-dependent methyltransferase activity"/>
    <property type="evidence" value="ECO:0007669"/>
    <property type="project" value="InterPro"/>
</dbReference>
<dbReference type="OrthoDB" id="448116at2"/>
<evidence type="ECO:0000313" key="2">
    <source>
        <dbReference type="EMBL" id="SEG76681.1"/>
    </source>
</evidence>
<dbReference type="AlphaFoldDB" id="A0A1H6CUC6"/>
<protein>
    <submittedName>
        <fullName evidence="2">Methyltransferase domain-containing protein</fullName>
    </submittedName>
</protein>
<dbReference type="InterPro" id="IPR029063">
    <property type="entry name" value="SAM-dependent_MTases_sf"/>
</dbReference>
<keyword evidence="2" id="KW-0808">Transferase</keyword>
<dbReference type="PANTHER" id="PTHR43591:SF24">
    <property type="entry name" value="2-METHOXY-6-POLYPRENYL-1,4-BENZOQUINOL METHYLASE, MITOCHONDRIAL"/>
    <property type="match status" value="1"/>
</dbReference>
<dbReference type="PANTHER" id="PTHR43591">
    <property type="entry name" value="METHYLTRANSFERASE"/>
    <property type="match status" value="1"/>
</dbReference>
<feature type="domain" description="Methyltransferase type 11" evidence="1">
    <location>
        <begin position="48"/>
        <end position="138"/>
    </location>
</feature>
<evidence type="ECO:0000259" key="1">
    <source>
        <dbReference type="Pfam" id="PF08241"/>
    </source>
</evidence>
<accession>A0A1H6CUC6</accession>
<name>A0A1H6CUC6_9ACTN</name>
<sequence length="273" mass="28994">MPNAFDEYERELWDGRADAYERGFAHLTAYTVGFLLDAAGVRAGTRVLDVGTGPGVVAAEAVRRGAKVSAVDADPGMARTAARNVPEADVRVAVLPGLPHEDGAFDAVVGNFVINHVGEPVTVVRELRRVLCPGGRLALTCWVLPGSGALGIIKESMDEVGVEWPADVPVTPFMEYGNPEGFAGLLKAAGLDDVTVRELDWEHVVDPEEWWQAGPMARVGSNGVILARQTPEVIAEVKAEYRRRIASHTRPGGEVALPAHALLAHGVSGSPQG</sequence>
<evidence type="ECO:0000313" key="3">
    <source>
        <dbReference type="Proteomes" id="UP000236723"/>
    </source>
</evidence>